<feature type="non-terminal residue" evidence="1">
    <location>
        <position position="137"/>
    </location>
</feature>
<reference evidence="1 2" key="1">
    <citation type="journal article" date="2008" name="Nature">
        <title>The Phaeodactylum genome reveals the evolutionary history of diatom genomes.</title>
        <authorList>
            <person name="Bowler C."/>
            <person name="Allen A.E."/>
            <person name="Badger J.H."/>
            <person name="Grimwood J."/>
            <person name="Jabbari K."/>
            <person name="Kuo A."/>
            <person name="Maheswari U."/>
            <person name="Martens C."/>
            <person name="Maumus F."/>
            <person name="Otillar R.P."/>
            <person name="Rayko E."/>
            <person name="Salamov A."/>
            <person name="Vandepoele K."/>
            <person name="Beszteri B."/>
            <person name="Gruber A."/>
            <person name="Heijde M."/>
            <person name="Katinka M."/>
            <person name="Mock T."/>
            <person name="Valentin K."/>
            <person name="Verret F."/>
            <person name="Berges J.A."/>
            <person name="Brownlee C."/>
            <person name="Cadoret J.P."/>
            <person name="Chiovitti A."/>
            <person name="Choi C.J."/>
            <person name="Coesel S."/>
            <person name="De Martino A."/>
            <person name="Detter J.C."/>
            <person name="Durkin C."/>
            <person name="Falciatore A."/>
            <person name="Fournet J."/>
            <person name="Haruta M."/>
            <person name="Huysman M.J."/>
            <person name="Jenkins B.D."/>
            <person name="Jiroutova K."/>
            <person name="Jorgensen R.E."/>
            <person name="Joubert Y."/>
            <person name="Kaplan A."/>
            <person name="Kroger N."/>
            <person name="Kroth P.G."/>
            <person name="La Roche J."/>
            <person name="Lindquist E."/>
            <person name="Lommer M."/>
            <person name="Martin-Jezequel V."/>
            <person name="Lopez P.J."/>
            <person name="Lucas S."/>
            <person name="Mangogna M."/>
            <person name="McGinnis K."/>
            <person name="Medlin L.K."/>
            <person name="Montsant A."/>
            <person name="Oudot-Le Secq M.P."/>
            <person name="Napoli C."/>
            <person name="Obornik M."/>
            <person name="Parker M.S."/>
            <person name="Petit J.L."/>
            <person name="Porcel B.M."/>
            <person name="Poulsen N."/>
            <person name="Robison M."/>
            <person name="Rychlewski L."/>
            <person name="Rynearson T.A."/>
            <person name="Schmutz J."/>
            <person name="Shapiro H."/>
            <person name="Siaut M."/>
            <person name="Stanley M."/>
            <person name="Sussman M.R."/>
            <person name="Taylor A.R."/>
            <person name="Vardi A."/>
            <person name="von Dassow P."/>
            <person name="Vyverman W."/>
            <person name="Willis A."/>
            <person name="Wyrwicz L.S."/>
            <person name="Rokhsar D.S."/>
            <person name="Weissenbach J."/>
            <person name="Armbrust E.V."/>
            <person name="Green B.R."/>
            <person name="Van de Peer Y."/>
            <person name="Grigoriev I.V."/>
        </authorList>
    </citation>
    <scope>NUCLEOTIDE SEQUENCE [LARGE SCALE GENOMIC DNA]</scope>
    <source>
        <strain evidence="1 2">CCAP 1055/1</strain>
    </source>
</reference>
<reference evidence="2" key="2">
    <citation type="submission" date="2008-08" db="EMBL/GenBank/DDBJ databases">
        <authorList>
            <consortium name="Diatom Consortium"/>
            <person name="Grigoriev I."/>
            <person name="Grimwood J."/>
            <person name="Kuo A."/>
            <person name="Otillar R.P."/>
            <person name="Salamov A."/>
            <person name="Detter J.C."/>
            <person name="Lindquist E."/>
            <person name="Shapiro H."/>
            <person name="Lucas S."/>
            <person name="Glavina del Rio T."/>
            <person name="Pitluck S."/>
            <person name="Rokhsar D."/>
            <person name="Bowler C."/>
        </authorList>
    </citation>
    <scope>GENOME REANNOTATION</scope>
    <source>
        <strain evidence="2">CCAP 1055/1</strain>
    </source>
</reference>
<sequence>DYGELERHYQFLPNAAANEESSISTHPQGDTWQERMVKRYHDHLYKDYVLADFSKAREKQLGLRWRTEHEVRIGKGSQSCGNKKCPSHVSKECERLKCVAHGVHLSNFEVPFSYNEHAIQKIELVKLCLCLRCAPLL</sequence>
<dbReference type="AlphaFoldDB" id="B7G199"/>
<dbReference type="OrthoDB" id="197967at2759"/>
<protein>
    <recommendedName>
        <fullName evidence="3">Protein FRA10AC1</fullName>
    </recommendedName>
</protein>
<dbReference type="Proteomes" id="UP000000759">
    <property type="component" value="Chromosome 10"/>
</dbReference>
<proteinExistence type="predicted"/>
<dbReference type="GeneID" id="7201802"/>
<accession>B7G199</accession>
<dbReference type="KEGG" id="pti:PHATRDRAFT_5808"/>
<dbReference type="EMBL" id="CM000613">
    <property type="protein sequence ID" value="EEC47649.1"/>
    <property type="molecule type" value="Genomic_DNA"/>
</dbReference>
<dbReference type="STRING" id="556484.B7G199"/>
<dbReference type="eggNOG" id="KOG1297">
    <property type="taxonomic scope" value="Eukaryota"/>
</dbReference>
<name>B7G199_PHATC</name>
<dbReference type="InParanoid" id="B7G199"/>
<feature type="non-terminal residue" evidence="1">
    <location>
        <position position="1"/>
    </location>
</feature>
<gene>
    <name evidence="1" type="ORF">PHATRDRAFT_5808</name>
</gene>
<dbReference type="InterPro" id="IPR019129">
    <property type="entry name" value="Folate-sensitive_fs_Fra10Ac1"/>
</dbReference>
<dbReference type="Pfam" id="PF09725">
    <property type="entry name" value="Fra10Ac1"/>
    <property type="match status" value="1"/>
</dbReference>
<organism evidence="1 2">
    <name type="scientific">Phaeodactylum tricornutum (strain CCAP 1055/1)</name>
    <dbReference type="NCBI Taxonomy" id="556484"/>
    <lineage>
        <taxon>Eukaryota</taxon>
        <taxon>Sar</taxon>
        <taxon>Stramenopiles</taxon>
        <taxon>Ochrophyta</taxon>
        <taxon>Bacillariophyta</taxon>
        <taxon>Bacillariophyceae</taxon>
        <taxon>Bacillariophycidae</taxon>
        <taxon>Naviculales</taxon>
        <taxon>Phaeodactylaceae</taxon>
        <taxon>Phaeodactylum</taxon>
    </lineage>
</organism>
<evidence type="ECO:0000313" key="1">
    <source>
        <dbReference type="EMBL" id="EEC47649.1"/>
    </source>
</evidence>
<evidence type="ECO:0000313" key="2">
    <source>
        <dbReference type="Proteomes" id="UP000000759"/>
    </source>
</evidence>
<dbReference type="PaxDb" id="2850-Phatr5808"/>
<dbReference type="RefSeq" id="XP_002180997.1">
    <property type="nucleotide sequence ID" value="XM_002180961.1"/>
</dbReference>
<keyword evidence="2" id="KW-1185">Reference proteome</keyword>
<evidence type="ECO:0008006" key="3">
    <source>
        <dbReference type="Google" id="ProtNLM"/>
    </source>
</evidence>